<evidence type="ECO:0000256" key="1">
    <source>
        <dbReference type="SAM" id="MobiDB-lite"/>
    </source>
</evidence>
<dbReference type="InterPro" id="IPR003870">
    <property type="entry name" value="DUF222"/>
</dbReference>
<keyword evidence="4" id="KW-1185">Reference proteome</keyword>
<dbReference type="KEGG" id="maic:MAIC_12570"/>
<evidence type="ECO:0000313" key="3">
    <source>
        <dbReference type="EMBL" id="BBX06454.1"/>
    </source>
</evidence>
<proteinExistence type="predicted"/>
<evidence type="ECO:0000259" key="2">
    <source>
        <dbReference type="SMART" id="SM00507"/>
    </source>
</evidence>
<gene>
    <name evidence="3" type="ORF">MAIC_12570</name>
</gene>
<feature type="compositionally biased region" description="Basic and acidic residues" evidence="1">
    <location>
        <begin position="441"/>
        <end position="456"/>
    </location>
</feature>
<protein>
    <recommendedName>
        <fullName evidence="2">HNH nuclease domain-containing protein</fullName>
    </recommendedName>
</protein>
<name>A0AAD1MBM5_9MYCO</name>
<dbReference type="Pfam" id="PF02720">
    <property type="entry name" value="DUF222"/>
    <property type="match status" value="1"/>
</dbReference>
<dbReference type="SMART" id="SM00507">
    <property type="entry name" value="HNHc"/>
    <property type="match status" value="1"/>
</dbReference>
<sequence length="467" mass="51362">MFEARTDADLLETMRRGQRNERVAIAERLLAAGRLCQHRMRSVEAAERAQWCIDNWEAVAAEVAAELGISQGRASSQMNYGVQLIERLPKLGALFASGAIEYRIVITAVFRTGLITDADVLDAVDTRLAQHAAGWNTCSEEKLKERIDWFVRELDPHAVRAARQADDDRHIETTPAADGMAEIYGRVRASDAAAFDQRLNQLAATVCRDDPRTTRQRRSDALGAWANGDSTMCCDCGSEDCPARSSNDSAPGPIIIHLLADATTITGETDTPALLPGYGGIPAETVRRLAKRAKLRPVVGGKELSAEPRYRPSVALAEFVRCRDLTCRFPGCDRPASMTDIDHTVPYPIGPTHPSNVKLLCRLHHLLKTFYAGPGGWTDRQLPDGTVVWTSPSGRTYTTKPGGALFFPQLFTPTAELKPPKTPSPSPPGRGVMMPARRRTRAQDRANRIRWERGLNEARATAHPPPF</sequence>
<dbReference type="CDD" id="cd00085">
    <property type="entry name" value="HNHc"/>
    <property type="match status" value="1"/>
</dbReference>
<dbReference type="EMBL" id="AP022561">
    <property type="protein sequence ID" value="BBX06454.1"/>
    <property type="molecule type" value="Genomic_DNA"/>
</dbReference>
<dbReference type="AlphaFoldDB" id="A0AAD1MBM5"/>
<dbReference type="InterPro" id="IPR003615">
    <property type="entry name" value="HNH_nuc"/>
</dbReference>
<dbReference type="Proteomes" id="UP000467327">
    <property type="component" value="Chromosome"/>
</dbReference>
<accession>A0AAD1MBM5</accession>
<evidence type="ECO:0000313" key="4">
    <source>
        <dbReference type="Proteomes" id="UP000467327"/>
    </source>
</evidence>
<reference evidence="3 4" key="1">
    <citation type="journal article" date="2019" name="Emerg. Microbes Infect.">
        <title>Comprehensive subspecies identification of 175 nontuberculous mycobacteria species based on 7547 genomic profiles.</title>
        <authorList>
            <person name="Matsumoto Y."/>
            <person name="Kinjo T."/>
            <person name="Motooka D."/>
            <person name="Nabeya D."/>
            <person name="Jung N."/>
            <person name="Uechi K."/>
            <person name="Horii T."/>
            <person name="Iida T."/>
            <person name="Fujita J."/>
            <person name="Nakamura S."/>
        </authorList>
    </citation>
    <scope>NUCLEOTIDE SEQUENCE [LARGE SCALE GENOMIC DNA]</scope>
    <source>
        <strain evidence="3 4">JCM 6376</strain>
    </source>
</reference>
<dbReference type="RefSeq" id="WP_115316739.1">
    <property type="nucleotide sequence ID" value="NZ_AP022561.1"/>
</dbReference>
<organism evidence="3 4">
    <name type="scientific">Mycolicibacterium aichiense</name>
    <dbReference type="NCBI Taxonomy" id="1799"/>
    <lineage>
        <taxon>Bacteria</taxon>
        <taxon>Bacillati</taxon>
        <taxon>Actinomycetota</taxon>
        <taxon>Actinomycetes</taxon>
        <taxon>Mycobacteriales</taxon>
        <taxon>Mycobacteriaceae</taxon>
        <taxon>Mycolicibacterium</taxon>
    </lineage>
</organism>
<feature type="region of interest" description="Disordered" evidence="1">
    <location>
        <begin position="414"/>
        <end position="467"/>
    </location>
</feature>
<feature type="domain" description="HNH nuclease" evidence="2">
    <location>
        <begin position="315"/>
        <end position="366"/>
    </location>
</feature>